<keyword evidence="2" id="KW-1185">Reference proteome</keyword>
<evidence type="ECO:0000313" key="2">
    <source>
        <dbReference type="Proteomes" id="UP000721844"/>
    </source>
</evidence>
<name>A0A964E5T9_9PROT</name>
<dbReference type="Proteomes" id="UP000721844">
    <property type="component" value="Unassembled WGS sequence"/>
</dbReference>
<protein>
    <submittedName>
        <fullName evidence="1">Uncharacterized protein</fullName>
    </submittedName>
</protein>
<reference evidence="1 2" key="1">
    <citation type="journal article" date="2021" name="Microorganisms">
        <title>Acidisoma silvae sp. nov. and Acidisomacellulosilytica sp. nov., Two Acidophilic Bacteria Isolated from Decaying Wood, Hydrolyzing Cellulose and Producing Poly-3-hydroxybutyrate.</title>
        <authorList>
            <person name="Mieszkin S."/>
            <person name="Pouder E."/>
            <person name="Uroz S."/>
            <person name="Simon-Colin C."/>
            <person name="Alain K."/>
        </authorList>
    </citation>
    <scope>NUCLEOTIDE SEQUENCE [LARGE SCALE GENOMIC DNA]</scope>
    <source>
        <strain evidence="1 2">HW T5.17</strain>
    </source>
</reference>
<evidence type="ECO:0000313" key="1">
    <source>
        <dbReference type="EMBL" id="MCB8883035.1"/>
    </source>
</evidence>
<accession>A0A964E5T9</accession>
<organism evidence="1 2">
    <name type="scientific">Acidisoma cellulosilyticum</name>
    <dbReference type="NCBI Taxonomy" id="2802395"/>
    <lineage>
        <taxon>Bacteria</taxon>
        <taxon>Pseudomonadati</taxon>
        <taxon>Pseudomonadota</taxon>
        <taxon>Alphaproteobacteria</taxon>
        <taxon>Acetobacterales</taxon>
        <taxon>Acidocellaceae</taxon>
        <taxon>Acidisoma</taxon>
    </lineage>
</organism>
<sequence length="157" mass="17205">MRDLRTKVVTDWLDAVRPVHLDDAWPPAVRPIEASVQATGLLVEFGQILEQIAEHSPDALSTALLDRAFQGDIQLVLAQVGTARALTFFHWLRATGLSGHLTIEDALLEHETPAGRALFATVTTIARQATLQRLISIERMDELVSATDTANKESSNV</sequence>
<dbReference type="EMBL" id="JAESVA010000010">
    <property type="protein sequence ID" value="MCB8883035.1"/>
    <property type="molecule type" value="Genomic_DNA"/>
</dbReference>
<proteinExistence type="predicted"/>
<dbReference type="AlphaFoldDB" id="A0A964E5T9"/>
<gene>
    <name evidence="1" type="ORF">ACELLULO517_22495</name>
</gene>
<dbReference type="RefSeq" id="WP_227309692.1">
    <property type="nucleotide sequence ID" value="NZ_JAESVA010000010.1"/>
</dbReference>
<comment type="caution">
    <text evidence="1">The sequence shown here is derived from an EMBL/GenBank/DDBJ whole genome shotgun (WGS) entry which is preliminary data.</text>
</comment>